<dbReference type="InParanoid" id="A0A024FWU7"/>
<name>A0A024FWU7_9STRA</name>
<sequence>MIMTETENQKPEICSTTSTNSKTIMELSEATYLLWTSDLTVLTCIGHSTKRLAITHEVPIVICEYEERVGNPQETKRLQASVFDLNKKPRSELILAIPPRVRKQHNDDDDQMDYIQYDPSLHNVIKVIHLKNTAKDMILTCIICLCQYEEVLLVSVTQSYLWLTTKAEGTISGLSECKNKCSIDTSFPQHVNYLDDFQSLQPLSVDEVVSMYGEKGKDYSKLWRKSSDDVSIEMLDRIIEIE</sequence>
<gene>
    <name evidence="1" type="ORF">BN9_131560</name>
</gene>
<proteinExistence type="predicted"/>
<evidence type="ECO:0000313" key="2">
    <source>
        <dbReference type="Proteomes" id="UP000053237"/>
    </source>
</evidence>
<accession>A0A024FWU7</accession>
<dbReference type="EMBL" id="CAIX01001273">
    <property type="protein sequence ID" value="CCI11585.1"/>
    <property type="molecule type" value="Genomic_DNA"/>
</dbReference>
<evidence type="ECO:0000313" key="1">
    <source>
        <dbReference type="EMBL" id="CCI11585.1"/>
    </source>
</evidence>
<dbReference type="AlphaFoldDB" id="A0A024FWU7"/>
<protein>
    <submittedName>
        <fullName evidence="1">Uncharacterized protein</fullName>
    </submittedName>
</protein>
<organism evidence="1 2">
    <name type="scientific">Albugo candida</name>
    <dbReference type="NCBI Taxonomy" id="65357"/>
    <lineage>
        <taxon>Eukaryota</taxon>
        <taxon>Sar</taxon>
        <taxon>Stramenopiles</taxon>
        <taxon>Oomycota</taxon>
        <taxon>Peronosporomycetes</taxon>
        <taxon>Albuginales</taxon>
        <taxon>Albuginaceae</taxon>
        <taxon>Albugo</taxon>
    </lineage>
</organism>
<dbReference type="Proteomes" id="UP000053237">
    <property type="component" value="Unassembled WGS sequence"/>
</dbReference>
<reference evidence="1 2" key="1">
    <citation type="submission" date="2012-05" db="EMBL/GenBank/DDBJ databases">
        <title>Recombination and specialization in a pathogen metapopulation.</title>
        <authorList>
            <person name="Gardiner A."/>
            <person name="Kemen E."/>
            <person name="Schultz-Larsen T."/>
            <person name="MacLean D."/>
            <person name="Van Oosterhout C."/>
            <person name="Jones J.D.G."/>
        </authorList>
    </citation>
    <scope>NUCLEOTIDE SEQUENCE [LARGE SCALE GENOMIC DNA]</scope>
    <source>
        <strain evidence="1 2">Ac Nc2</strain>
    </source>
</reference>
<comment type="caution">
    <text evidence="1">The sequence shown here is derived from an EMBL/GenBank/DDBJ whole genome shotgun (WGS) entry which is preliminary data.</text>
</comment>
<keyword evidence="2" id="KW-1185">Reference proteome</keyword>